<accession>A0A4Q9KSW0</accession>
<evidence type="ECO:0000313" key="2">
    <source>
        <dbReference type="Proteomes" id="UP000292362"/>
    </source>
</evidence>
<evidence type="ECO:0000313" key="1">
    <source>
        <dbReference type="EMBL" id="TBT97848.1"/>
    </source>
</evidence>
<gene>
    <name evidence="1" type="ORF">CWI37_2045p0010</name>
</gene>
<proteinExistence type="predicted"/>
<dbReference type="Proteomes" id="UP000292362">
    <property type="component" value="Unassembled WGS sequence"/>
</dbReference>
<dbReference type="EMBL" id="PITJ01002045">
    <property type="protein sequence ID" value="TBT97848.1"/>
    <property type="molecule type" value="Genomic_DNA"/>
</dbReference>
<comment type="caution">
    <text evidence="1">The sequence shown here is derived from an EMBL/GenBank/DDBJ whole genome shotgun (WGS) entry which is preliminary data.</text>
</comment>
<dbReference type="VEuPathDB" id="MicrosporidiaDB:CWI37_2045p0010"/>
<feature type="non-terminal residue" evidence="1">
    <location>
        <position position="110"/>
    </location>
</feature>
<protein>
    <submittedName>
        <fullName evidence="1">Uncharacterized protein</fullName>
    </submittedName>
</protein>
<organism evidence="1 2">
    <name type="scientific">Hamiltosporidium tvaerminnensis</name>
    <dbReference type="NCBI Taxonomy" id="1176355"/>
    <lineage>
        <taxon>Eukaryota</taxon>
        <taxon>Fungi</taxon>
        <taxon>Fungi incertae sedis</taxon>
        <taxon>Microsporidia</taxon>
        <taxon>Dubosqiidae</taxon>
        <taxon>Hamiltosporidium</taxon>
    </lineage>
</organism>
<sequence length="110" mass="12926">MTKSKYLRHLKLLLPFLAVLYNKVDVFLNLNTKKLKFITKEQNRESFKFEINFNDNTIIQITPEALNYMQKDDSNGKIELLGFLVRSYEITGIKISNGDKYYTECVSTDF</sequence>
<name>A0A4Q9KSW0_9MICR</name>
<dbReference type="AlphaFoldDB" id="A0A4Q9KSW0"/>
<reference evidence="1 2" key="1">
    <citation type="submission" date="2017-12" db="EMBL/GenBank/DDBJ databases">
        <authorList>
            <person name="Pombert J.-F."/>
            <person name="Haag K.L."/>
            <person name="Ebert D."/>
        </authorList>
    </citation>
    <scope>NUCLEOTIDE SEQUENCE [LARGE SCALE GENOMIC DNA]</scope>
    <source>
        <strain evidence="1">FI-OER-3-3</strain>
    </source>
</reference>